<evidence type="ECO:0000256" key="7">
    <source>
        <dbReference type="RuleBase" id="RU363032"/>
    </source>
</evidence>
<keyword evidence="3" id="KW-1003">Cell membrane</keyword>
<dbReference type="Gene3D" id="1.10.3720.10">
    <property type="entry name" value="MetI-like"/>
    <property type="match status" value="1"/>
</dbReference>
<feature type="domain" description="ABC transmembrane type-1" evidence="8">
    <location>
        <begin position="83"/>
        <end position="263"/>
    </location>
</feature>
<feature type="transmembrane region" description="Helical" evidence="7">
    <location>
        <begin position="58"/>
        <end position="81"/>
    </location>
</feature>
<dbReference type="Pfam" id="PF00528">
    <property type="entry name" value="BPD_transp_1"/>
    <property type="match status" value="1"/>
</dbReference>
<evidence type="ECO:0000259" key="8">
    <source>
        <dbReference type="PROSITE" id="PS50928"/>
    </source>
</evidence>
<organism evidence="9 10">
    <name type="scientific">Pseudorhodoferax aquiterrae</name>
    <dbReference type="NCBI Taxonomy" id="747304"/>
    <lineage>
        <taxon>Bacteria</taxon>
        <taxon>Pseudomonadati</taxon>
        <taxon>Pseudomonadota</taxon>
        <taxon>Betaproteobacteria</taxon>
        <taxon>Burkholderiales</taxon>
        <taxon>Comamonadaceae</taxon>
    </lineage>
</organism>
<dbReference type="SUPFAM" id="SSF161098">
    <property type="entry name" value="MetI-like"/>
    <property type="match status" value="1"/>
</dbReference>
<evidence type="ECO:0000313" key="10">
    <source>
        <dbReference type="Proteomes" id="UP000626210"/>
    </source>
</evidence>
<proteinExistence type="inferred from homology"/>
<gene>
    <name evidence="9" type="ORF">GCM10007320_19170</name>
</gene>
<feature type="transmembrane region" description="Helical" evidence="7">
    <location>
        <begin position="27"/>
        <end position="46"/>
    </location>
</feature>
<dbReference type="EMBL" id="BMYK01000004">
    <property type="protein sequence ID" value="GHC78600.1"/>
    <property type="molecule type" value="Genomic_DNA"/>
</dbReference>
<dbReference type="InterPro" id="IPR035906">
    <property type="entry name" value="MetI-like_sf"/>
</dbReference>
<keyword evidence="5 7" id="KW-1133">Transmembrane helix</keyword>
<evidence type="ECO:0000256" key="4">
    <source>
        <dbReference type="ARBA" id="ARBA00022692"/>
    </source>
</evidence>
<dbReference type="CDD" id="cd06261">
    <property type="entry name" value="TM_PBP2"/>
    <property type="match status" value="1"/>
</dbReference>
<evidence type="ECO:0000256" key="6">
    <source>
        <dbReference type="ARBA" id="ARBA00023136"/>
    </source>
</evidence>
<evidence type="ECO:0000313" key="9">
    <source>
        <dbReference type="EMBL" id="GHC78600.1"/>
    </source>
</evidence>
<dbReference type="PROSITE" id="PS50928">
    <property type="entry name" value="ABC_TM1"/>
    <property type="match status" value="1"/>
</dbReference>
<feature type="transmembrane region" description="Helical" evidence="7">
    <location>
        <begin position="131"/>
        <end position="153"/>
    </location>
</feature>
<dbReference type="RefSeq" id="WP_189686709.1">
    <property type="nucleotide sequence ID" value="NZ_BMYK01000004.1"/>
</dbReference>
<dbReference type="PANTHER" id="PTHR30151:SF38">
    <property type="entry name" value="ALIPHATIC SULFONATES TRANSPORT PERMEASE PROTEIN SSUC-RELATED"/>
    <property type="match status" value="1"/>
</dbReference>
<feature type="transmembrane region" description="Helical" evidence="7">
    <location>
        <begin position="93"/>
        <end position="111"/>
    </location>
</feature>
<keyword evidence="10" id="KW-1185">Reference proteome</keyword>
<protein>
    <submittedName>
        <fullName evidence="9">ABC transporter permease</fullName>
    </submittedName>
</protein>
<accession>A0ABQ3FZE0</accession>
<dbReference type="Proteomes" id="UP000626210">
    <property type="component" value="Unassembled WGS sequence"/>
</dbReference>
<comment type="similarity">
    <text evidence="7">Belongs to the binding-protein-dependent transport system permease family.</text>
</comment>
<comment type="caution">
    <text evidence="9">The sequence shown here is derived from an EMBL/GenBank/DDBJ whole genome shotgun (WGS) entry which is preliminary data.</text>
</comment>
<evidence type="ECO:0000256" key="5">
    <source>
        <dbReference type="ARBA" id="ARBA00022989"/>
    </source>
</evidence>
<keyword evidence="4 7" id="KW-0812">Transmembrane</keyword>
<keyword evidence="2 7" id="KW-0813">Transport</keyword>
<evidence type="ECO:0000256" key="1">
    <source>
        <dbReference type="ARBA" id="ARBA00004651"/>
    </source>
</evidence>
<reference evidence="10" key="1">
    <citation type="journal article" date="2019" name="Int. J. Syst. Evol. Microbiol.">
        <title>The Global Catalogue of Microorganisms (GCM) 10K type strain sequencing project: providing services to taxonomists for standard genome sequencing and annotation.</title>
        <authorList>
            <consortium name="The Broad Institute Genomics Platform"/>
            <consortium name="The Broad Institute Genome Sequencing Center for Infectious Disease"/>
            <person name="Wu L."/>
            <person name="Ma J."/>
        </authorList>
    </citation>
    <scope>NUCLEOTIDE SEQUENCE [LARGE SCALE GENOMIC DNA]</scope>
    <source>
        <strain evidence="10">KCTC 23314</strain>
    </source>
</reference>
<evidence type="ECO:0000256" key="3">
    <source>
        <dbReference type="ARBA" id="ARBA00022475"/>
    </source>
</evidence>
<dbReference type="InterPro" id="IPR000515">
    <property type="entry name" value="MetI-like"/>
</dbReference>
<feature type="transmembrane region" description="Helical" evidence="7">
    <location>
        <begin position="239"/>
        <end position="259"/>
    </location>
</feature>
<evidence type="ECO:0000256" key="2">
    <source>
        <dbReference type="ARBA" id="ARBA00022448"/>
    </source>
</evidence>
<sequence>MSAAAEVIGAVQAPPARPSRAGRLRRALGNGGWIGFMLPLLVLAWWQTAVALQWVDKVFLPEPIAVVRAFWTMLTGQNLLLDFLVSLNIVGQAFLYGSLLGVGLGIAAGLSQKVERFFGPTFDTIRHIPGIAWFPLIVLWLGLGAPAKILVIAKSVFFPVFLNTLQGIRSVDKSYVELAQVLTLTRGQLVRKVILPAATPSIMVALRYAAGLAWALVVVAEGLSGLEGLGFLIFRAQSLLMTDQLLVCMVVIGLIGFAIDRSMYALQRRVLRWKQGFEGTGT</sequence>
<name>A0ABQ3FZE0_9BURK</name>
<keyword evidence="6 7" id="KW-0472">Membrane</keyword>
<comment type="subcellular location">
    <subcellularLocation>
        <location evidence="1 7">Cell membrane</location>
        <topology evidence="1 7">Multi-pass membrane protein</topology>
    </subcellularLocation>
</comment>
<dbReference type="PANTHER" id="PTHR30151">
    <property type="entry name" value="ALKANE SULFONATE ABC TRANSPORTER-RELATED, MEMBRANE SUBUNIT"/>
    <property type="match status" value="1"/>
</dbReference>